<organism evidence="2 3">
    <name type="scientific">Oikopleura dioica</name>
    <name type="common">Tunicate</name>
    <dbReference type="NCBI Taxonomy" id="34765"/>
    <lineage>
        <taxon>Eukaryota</taxon>
        <taxon>Metazoa</taxon>
        <taxon>Chordata</taxon>
        <taxon>Tunicata</taxon>
        <taxon>Appendicularia</taxon>
        <taxon>Copelata</taxon>
        <taxon>Oikopleuridae</taxon>
        <taxon>Oikopleura</taxon>
    </lineage>
</organism>
<proteinExistence type="predicted"/>
<keyword evidence="3" id="KW-1185">Reference proteome</keyword>
<accession>A0ABN7TA17</accession>
<evidence type="ECO:0000256" key="1">
    <source>
        <dbReference type="SAM" id="MobiDB-lite"/>
    </source>
</evidence>
<evidence type="ECO:0000313" key="3">
    <source>
        <dbReference type="Proteomes" id="UP001158576"/>
    </source>
</evidence>
<reference evidence="2 3" key="1">
    <citation type="submission" date="2021-04" db="EMBL/GenBank/DDBJ databases">
        <authorList>
            <person name="Bliznina A."/>
        </authorList>
    </citation>
    <scope>NUCLEOTIDE SEQUENCE [LARGE SCALE GENOMIC DNA]</scope>
</reference>
<dbReference type="EMBL" id="OU015567">
    <property type="protein sequence ID" value="CAG5113401.1"/>
    <property type="molecule type" value="Genomic_DNA"/>
</dbReference>
<gene>
    <name evidence="2" type="ORF">OKIOD_LOCUS16277</name>
</gene>
<dbReference type="Proteomes" id="UP001158576">
    <property type="component" value="Chromosome 2"/>
</dbReference>
<feature type="region of interest" description="Disordered" evidence="1">
    <location>
        <begin position="1"/>
        <end position="76"/>
    </location>
</feature>
<sequence length="149" mass="17056">MPATEKINFEPKKTSESRKRKSDDIFNMPASKIKPAEESSPLGLDTRLKELLKESSSNSPLDGRPKTGDPPAASTQERMIYKALFQLHTIIGHHDDDGRPNPILRNAEAKDWETDKKLKRYSRQVQEAKKLLPFIRGHLKKLERKQSPK</sequence>
<protein>
    <submittedName>
        <fullName evidence="2">Oidioi.mRNA.OKI2018_I69.chr2.g7512.t1.cds</fullName>
    </submittedName>
</protein>
<feature type="compositionally biased region" description="Basic and acidic residues" evidence="1">
    <location>
        <begin position="7"/>
        <end position="24"/>
    </location>
</feature>
<name>A0ABN7TA17_OIKDI</name>
<evidence type="ECO:0000313" key="2">
    <source>
        <dbReference type="EMBL" id="CAG5113401.1"/>
    </source>
</evidence>